<sequence>MPHLGRPRQKPALELGKQYKEWLEFVRPPSWLKSTDITSTEFVGEPFKCKTNLTSKDAPFLHPFFQFRIPVFGVRVRLKDVSPGALKADPKGEGRLLWDAVFFGGPGNDYTVTNTAVPTGKRPLFPEFCPPLRRDAKYELRLTHWDDSPKFDELLELVVKRKVLQRQSSGPDHPPRPAVLDRPGARGPVHAGDAAEVLEASGRPAVAFL</sequence>
<feature type="region of interest" description="Disordered" evidence="1">
    <location>
        <begin position="165"/>
        <end position="189"/>
    </location>
</feature>
<evidence type="ECO:0000256" key="1">
    <source>
        <dbReference type="SAM" id="MobiDB-lite"/>
    </source>
</evidence>
<dbReference type="EMBL" id="CAUYUJ010016977">
    <property type="protein sequence ID" value="CAK0870589.1"/>
    <property type="molecule type" value="Genomic_DNA"/>
</dbReference>
<keyword evidence="3" id="KW-1185">Reference proteome</keyword>
<dbReference type="Proteomes" id="UP001189429">
    <property type="component" value="Unassembled WGS sequence"/>
</dbReference>
<organism evidence="2 3">
    <name type="scientific">Prorocentrum cordatum</name>
    <dbReference type="NCBI Taxonomy" id="2364126"/>
    <lineage>
        <taxon>Eukaryota</taxon>
        <taxon>Sar</taxon>
        <taxon>Alveolata</taxon>
        <taxon>Dinophyceae</taxon>
        <taxon>Prorocentrales</taxon>
        <taxon>Prorocentraceae</taxon>
        <taxon>Prorocentrum</taxon>
    </lineage>
</organism>
<accession>A0ABN9VEY6</accession>
<proteinExistence type="predicted"/>
<name>A0ABN9VEY6_9DINO</name>
<comment type="caution">
    <text evidence="2">The sequence shown here is derived from an EMBL/GenBank/DDBJ whole genome shotgun (WGS) entry which is preliminary data.</text>
</comment>
<gene>
    <name evidence="2" type="ORF">PCOR1329_LOCUS56654</name>
</gene>
<evidence type="ECO:0000313" key="3">
    <source>
        <dbReference type="Proteomes" id="UP001189429"/>
    </source>
</evidence>
<protein>
    <submittedName>
        <fullName evidence="2">Uncharacterized protein</fullName>
    </submittedName>
</protein>
<evidence type="ECO:0000313" key="2">
    <source>
        <dbReference type="EMBL" id="CAK0870589.1"/>
    </source>
</evidence>
<reference evidence="2" key="1">
    <citation type="submission" date="2023-10" db="EMBL/GenBank/DDBJ databases">
        <authorList>
            <person name="Chen Y."/>
            <person name="Shah S."/>
            <person name="Dougan E. K."/>
            <person name="Thang M."/>
            <person name="Chan C."/>
        </authorList>
    </citation>
    <scope>NUCLEOTIDE SEQUENCE [LARGE SCALE GENOMIC DNA]</scope>
</reference>